<evidence type="ECO:0000256" key="8">
    <source>
        <dbReference type="SAM" id="Phobius"/>
    </source>
</evidence>
<feature type="domain" description="HD/PDEase" evidence="9">
    <location>
        <begin position="23"/>
        <end position="137"/>
    </location>
</feature>
<feature type="transmembrane region" description="Helical" evidence="8">
    <location>
        <begin position="281"/>
        <end position="300"/>
    </location>
</feature>
<dbReference type="SUPFAM" id="SSF109604">
    <property type="entry name" value="HD-domain/PDEase-like"/>
    <property type="match status" value="1"/>
</dbReference>
<keyword evidence="4" id="KW-0547">Nucleotide-binding</keyword>
<evidence type="ECO:0000256" key="7">
    <source>
        <dbReference type="ARBA" id="ARBA00023136"/>
    </source>
</evidence>
<protein>
    <submittedName>
        <fullName evidence="10">HD domain-containing protein</fullName>
    </submittedName>
</protein>
<evidence type="ECO:0000313" key="11">
    <source>
        <dbReference type="Proteomes" id="UP000198951"/>
    </source>
</evidence>
<dbReference type="Gene3D" id="1.10.3210.10">
    <property type="entry name" value="Hypothetical protein af1432"/>
    <property type="match status" value="1"/>
</dbReference>
<evidence type="ECO:0000256" key="3">
    <source>
        <dbReference type="ARBA" id="ARBA00022692"/>
    </source>
</evidence>
<evidence type="ECO:0000259" key="9">
    <source>
        <dbReference type="SMART" id="SM00471"/>
    </source>
</evidence>
<evidence type="ECO:0000256" key="6">
    <source>
        <dbReference type="ARBA" id="ARBA00023118"/>
    </source>
</evidence>
<dbReference type="STRING" id="150146.SAMN05443667_104286"/>
<reference evidence="11" key="1">
    <citation type="submission" date="2016-10" db="EMBL/GenBank/DDBJ databases">
        <authorList>
            <person name="Varghese N."/>
            <person name="Submissions S."/>
        </authorList>
    </citation>
    <scope>NUCLEOTIDE SEQUENCE [LARGE SCALE GENOMIC DNA]</scope>
    <source>
        <strain evidence="11">DSM 22376</strain>
    </source>
</reference>
<dbReference type="Proteomes" id="UP000198951">
    <property type="component" value="Unassembled WGS sequence"/>
</dbReference>
<evidence type="ECO:0000313" key="10">
    <source>
        <dbReference type="EMBL" id="SEA45710.1"/>
    </source>
</evidence>
<dbReference type="InterPro" id="IPR006674">
    <property type="entry name" value="HD_domain"/>
</dbReference>
<sequence length="400" mass="46685">MNLIEEAENFVCKLLKDKLSVLYFYHDCNHTLEVVTAVQELSKKEELSPLESEILLVAAWFHDTGYIYGCENHENHSIDIVSDFLKEKDKSDEYIQQVSSIIKATIFDYVPQTLLEKIIKDADFFHFTKEDYPIKCNLLRREWESTNRVKYTDLEWAQENLRMLSQRHVYYTEYAIENWQILKEKNIKVIEQEIQNMQNDSSDSLEVTKIKKKKTKKEDKKVKPDRGVDTLFRITLSNHTRLSGIADSKANILLSVNAIIISIALSSLIPKLDNANNAHLVVPTFIMLMFSVVSIIFAILSTRPKVTTGTFTRQDIEDKKVNLLFFGNFYKMPLVEYEWAVNEMMKDNAYLYNSMIKDLYFLGVVLEKKYRLLRITYNIFMIGIIISVIAFVIAFNSVRL</sequence>
<keyword evidence="7 8" id="KW-0472">Membrane</keyword>
<evidence type="ECO:0000256" key="2">
    <source>
        <dbReference type="ARBA" id="ARBA00022475"/>
    </source>
</evidence>
<keyword evidence="2" id="KW-1003">Cell membrane</keyword>
<keyword evidence="5 8" id="KW-1133">Transmembrane helix</keyword>
<feature type="transmembrane region" description="Helical" evidence="8">
    <location>
        <begin position="375"/>
        <end position="395"/>
    </location>
</feature>
<gene>
    <name evidence="10" type="ORF">SAMN05443667_104286</name>
</gene>
<comment type="subcellular location">
    <subcellularLocation>
        <location evidence="1">Cell membrane</location>
    </subcellularLocation>
</comment>
<dbReference type="OrthoDB" id="5728337at2"/>
<keyword evidence="11" id="KW-1185">Reference proteome</keyword>
<dbReference type="Pfam" id="PF18967">
    <property type="entry name" value="PycTM"/>
    <property type="match status" value="1"/>
</dbReference>
<keyword evidence="3 8" id="KW-0812">Transmembrane</keyword>
<dbReference type="GO" id="GO:0051607">
    <property type="term" value="P:defense response to virus"/>
    <property type="evidence" value="ECO:0007669"/>
    <property type="project" value="UniProtKB-KW"/>
</dbReference>
<dbReference type="InterPro" id="IPR003607">
    <property type="entry name" value="HD/PDEase_dom"/>
</dbReference>
<dbReference type="RefSeq" id="WP_091087609.1">
    <property type="nucleotide sequence ID" value="NZ_FNRD01000004.1"/>
</dbReference>
<evidence type="ECO:0000256" key="1">
    <source>
        <dbReference type="ARBA" id="ARBA00004236"/>
    </source>
</evidence>
<dbReference type="InterPro" id="IPR043760">
    <property type="entry name" value="PycTM_dom"/>
</dbReference>
<dbReference type="AlphaFoldDB" id="A0A1H4BC46"/>
<dbReference type="CDD" id="cd00077">
    <property type="entry name" value="HDc"/>
    <property type="match status" value="1"/>
</dbReference>
<feature type="transmembrane region" description="Helical" evidence="8">
    <location>
        <begin position="250"/>
        <end position="269"/>
    </location>
</feature>
<accession>A0A1H4BC46</accession>
<organism evidence="10 11">
    <name type="scientific">Flavobacterium gillisiae</name>
    <dbReference type="NCBI Taxonomy" id="150146"/>
    <lineage>
        <taxon>Bacteria</taxon>
        <taxon>Pseudomonadati</taxon>
        <taxon>Bacteroidota</taxon>
        <taxon>Flavobacteriia</taxon>
        <taxon>Flavobacteriales</taxon>
        <taxon>Flavobacteriaceae</taxon>
        <taxon>Flavobacterium</taxon>
    </lineage>
</organism>
<dbReference type="SMART" id="SM00471">
    <property type="entry name" value="HDc"/>
    <property type="match status" value="1"/>
</dbReference>
<name>A0A1H4BC46_9FLAO</name>
<keyword evidence="6" id="KW-0051">Antiviral defense</keyword>
<evidence type="ECO:0000256" key="5">
    <source>
        <dbReference type="ARBA" id="ARBA00022989"/>
    </source>
</evidence>
<dbReference type="Pfam" id="PF01966">
    <property type="entry name" value="HD"/>
    <property type="match status" value="1"/>
</dbReference>
<evidence type="ECO:0000256" key="4">
    <source>
        <dbReference type="ARBA" id="ARBA00022741"/>
    </source>
</evidence>
<dbReference type="GO" id="GO:0005886">
    <property type="term" value="C:plasma membrane"/>
    <property type="evidence" value="ECO:0007669"/>
    <property type="project" value="UniProtKB-SubCell"/>
</dbReference>
<dbReference type="EMBL" id="FNRD01000004">
    <property type="protein sequence ID" value="SEA45710.1"/>
    <property type="molecule type" value="Genomic_DNA"/>
</dbReference>
<proteinExistence type="predicted"/>
<dbReference type="GO" id="GO:0000166">
    <property type="term" value="F:nucleotide binding"/>
    <property type="evidence" value="ECO:0007669"/>
    <property type="project" value="UniProtKB-KW"/>
</dbReference>